<dbReference type="InterPro" id="IPR001810">
    <property type="entry name" value="F-box_dom"/>
</dbReference>
<dbReference type="PROSITE" id="PS50181">
    <property type="entry name" value="FBOX"/>
    <property type="match status" value="1"/>
</dbReference>
<protein>
    <recommendedName>
        <fullName evidence="1">F-box domain-containing protein</fullName>
    </recommendedName>
</protein>
<name>A0A3Q7GZL6_SOLLC</name>
<dbReference type="InterPro" id="IPR036047">
    <property type="entry name" value="F-box-like_dom_sf"/>
</dbReference>
<proteinExistence type="predicted"/>
<dbReference type="SUPFAM" id="SSF81383">
    <property type="entry name" value="F-box domain"/>
    <property type="match status" value="1"/>
</dbReference>
<keyword evidence="3" id="KW-1185">Reference proteome</keyword>
<sequence>CRKRVCIAKDLISLLPDEVLFHMLSFLTVEEAANTSVLSRQWLFLAKDLINHKSAWLLGLGDSADSSSCIPHSNDLQILSPVKQNFKSLKVLLFKQ</sequence>
<dbReference type="InParanoid" id="A0A3Q7GZL6"/>
<reference evidence="2" key="2">
    <citation type="submission" date="2019-01" db="UniProtKB">
        <authorList>
            <consortium name="EnsemblPlants"/>
        </authorList>
    </citation>
    <scope>IDENTIFICATION</scope>
    <source>
        <strain evidence="2">cv. Heinz 1706</strain>
    </source>
</reference>
<evidence type="ECO:0000313" key="3">
    <source>
        <dbReference type="Proteomes" id="UP000004994"/>
    </source>
</evidence>
<evidence type="ECO:0000313" key="2">
    <source>
        <dbReference type="EnsemblPlants" id="Solyc04g072345.1.1"/>
    </source>
</evidence>
<organism evidence="2">
    <name type="scientific">Solanum lycopersicum</name>
    <name type="common">Tomato</name>
    <name type="synonym">Lycopersicon esculentum</name>
    <dbReference type="NCBI Taxonomy" id="4081"/>
    <lineage>
        <taxon>Eukaryota</taxon>
        <taxon>Viridiplantae</taxon>
        <taxon>Streptophyta</taxon>
        <taxon>Embryophyta</taxon>
        <taxon>Tracheophyta</taxon>
        <taxon>Spermatophyta</taxon>
        <taxon>Magnoliopsida</taxon>
        <taxon>eudicotyledons</taxon>
        <taxon>Gunneridae</taxon>
        <taxon>Pentapetalae</taxon>
        <taxon>asterids</taxon>
        <taxon>lamiids</taxon>
        <taxon>Solanales</taxon>
        <taxon>Solanaceae</taxon>
        <taxon>Solanoideae</taxon>
        <taxon>Solaneae</taxon>
        <taxon>Solanum</taxon>
        <taxon>Solanum subgen. Lycopersicon</taxon>
    </lineage>
</organism>
<evidence type="ECO:0000259" key="1">
    <source>
        <dbReference type="PROSITE" id="PS50181"/>
    </source>
</evidence>
<feature type="domain" description="F-box" evidence="1">
    <location>
        <begin position="9"/>
        <end position="56"/>
    </location>
</feature>
<dbReference type="Proteomes" id="UP000004994">
    <property type="component" value="Chromosome 4"/>
</dbReference>
<dbReference type="Pfam" id="PF12937">
    <property type="entry name" value="F-box-like"/>
    <property type="match status" value="1"/>
</dbReference>
<dbReference type="EnsemblPlants" id="Solyc04g072345.1.1">
    <property type="protein sequence ID" value="Solyc04g072345.1.1"/>
    <property type="gene ID" value="Solyc04g072345.1"/>
</dbReference>
<dbReference type="AlphaFoldDB" id="A0A3Q7GZL6"/>
<accession>A0A3Q7GZL6</accession>
<dbReference type="Gene3D" id="1.20.1280.50">
    <property type="match status" value="1"/>
</dbReference>
<reference evidence="2" key="1">
    <citation type="journal article" date="2012" name="Nature">
        <title>The tomato genome sequence provides insights into fleshy fruit evolution.</title>
        <authorList>
            <consortium name="Tomato Genome Consortium"/>
        </authorList>
    </citation>
    <scope>NUCLEOTIDE SEQUENCE [LARGE SCALE GENOMIC DNA]</scope>
    <source>
        <strain evidence="2">cv. Heinz 1706</strain>
    </source>
</reference>
<dbReference type="Gramene" id="Solyc04g072345.1.1">
    <property type="protein sequence ID" value="Solyc04g072345.1.1"/>
    <property type="gene ID" value="Solyc04g072345.1"/>
</dbReference>